<dbReference type="SMART" id="SM00487">
    <property type="entry name" value="DEXDc"/>
    <property type="match status" value="1"/>
</dbReference>
<dbReference type="GO" id="GO:0005634">
    <property type="term" value="C:nucleus"/>
    <property type="evidence" value="ECO:0007669"/>
    <property type="project" value="TreeGrafter"/>
</dbReference>
<dbReference type="GO" id="GO:0005524">
    <property type="term" value="F:ATP binding"/>
    <property type="evidence" value="ECO:0007669"/>
    <property type="project" value="UniProtKB-KW"/>
</dbReference>
<dbReference type="PANTHER" id="PTHR47961:SF4">
    <property type="entry name" value="ACTIVATING SIGNAL COINTEGRATOR 1 COMPLEX SUBUNIT 3"/>
    <property type="match status" value="1"/>
</dbReference>
<comment type="caution">
    <text evidence="7">The sequence shown here is derived from an EMBL/GenBank/DDBJ whole genome shotgun (WGS) entry which is preliminary data.</text>
</comment>
<feature type="domain" description="Helicase C-terminal" evidence="6">
    <location>
        <begin position="307"/>
        <end position="487"/>
    </location>
</feature>
<dbReference type="SUPFAM" id="SSF52540">
    <property type="entry name" value="P-loop containing nucleoside triphosphate hydrolases"/>
    <property type="match status" value="3"/>
</dbReference>
<dbReference type="Gene3D" id="3.30.70.240">
    <property type="match status" value="1"/>
</dbReference>
<dbReference type="Pfam" id="PF00270">
    <property type="entry name" value="DEAD"/>
    <property type="match status" value="2"/>
</dbReference>
<evidence type="ECO:0000256" key="4">
    <source>
        <dbReference type="ARBA" id="ARBA00022840"/>
    </source>
</evidence>
<dbReference type="Gene3D" id="3.40.50.300">
    <property type="entry name" value="P-loop containing nucleotide triphosphate hydrolases"/>
    <property type="match status" value="2"/>
</dbReference>
<dbReference type="SMART" id="SM00490">
    <property type="entry name" value="HELICc"/>
    <property type="match status" value="1"/>
</dbReference>
<dbReference type="STRING" id="7375.A0A0L0CFJ3"/>
<proteinExistence type="predicted"/>
<dbReference type="OrthoDB" id="5575at2759"/>
<dbReference type="PANTHER" id="PTHR47961">
    <property type="entry name" value="DNA POLYMERASE THETA, PUTATIVE (AFU_ORTHOLOGUE AFUA_1G05260)-RELATED"/>
    <property type="match status" value="1"/>
</dbReference>
<dbReference type="GO" id="GO:0004386">
    <property type="term" value="F:helicase activity"/>
    <property type="evidence" value="ECO:0007669"/>
    <property type="project" value="UniProtKB-KW"/>
</dbReference>
<dbReference type="Proteomes" id="UP000037069">
    <property type="component" value="Unassembled WGS sequence"/>
</dbReference>
<gene>
    <name evidence="7" type="ORF">FF38_11588</name>
</gene>
<organism evidence="7 8">
    <name type="scientific">Lucilia cuprina</name>
    <name type="common">Green bottle fly</name>
    <name type="synonym">Australian sheep blowfly</name>
    <dbReference type="NCBI Taxonomy" id="7375"/>
    <lineage>
        <taxon>Eukaryota</taxon>
        <taxon>Metazoa</taxon>
        <taxon>Ecdysozoa</taxon>
        <taxon>Arthropoda</taxon>
        <taxon>Hexapoda</taxon>
        <taxon>Insecta</taxon>
        <taxon>Pterygota</taxon>
        <taxon>Neoptera</taxon>
        <taxon>Endopterygota</taxon>
        <taxon>Diptera</taxon>
        <taxon>Brachycera</taxon>
        <taxon>Muscomorpha</taxon>
        <taxon>Oestroidea</taxon>
        <taxon>Calliphoridae</taxon>
        <taxon>Luciliinae</taxon>
        <taxon>Lucilia</taxon>
    </lineage>
</organism>
<keyword evidence="1" id="KW-0547">Nucleotide-binding</keyword>
<evidence type="ECO:0000256" key="3">
    <source>
        <dbReference type="ARBA" id="ARBA00022806"/>
    </source>
</evidence>
<feature type="domain" description="Helicase ATP-binding" evidence="5">
    <location>
        <begin position="170"/>
        <end position="412"/>
    </location>
</feature>
<evidence type="ECO:0000259" key="6">
    <source>
        <dbReference type="PROSITE" id="PS51194"/>
    </source>
</evidence>
<dbReference type="InterPro" id="IPR027417">
    <property type="entry name" value="P-loop_NTPase"/>
</dbReference>
<sequence length="541" mass="59837">MIISALQAEVSVEEIQSTVVDMVGFENLDFAAEILAKREDLINSKLSGGLTGLALKEWKNKNRLESQNKAKRLKMIDSTALLRPEDANFPHVYRKSPASNIQMANARRVLPAGTSRESLPVYERVVIPASDSTDSMPKEVLIHIKDMDEICQITFSKYKTLNPVQSLVYPVGYETNENMLICAPTGAGKTDIALLALLRAIQQGKESERPWKAVYVAPLKALAAEITEKMGSRLAWMNIKVRELTVLIGSPTGSGKTIACEIAVLAALRDHPHMKIVYVAPMKALVRERVDDWKSGICTAKLLPNNKFPKLVELTGDSQPTSKEVREANLVVTTPEKFDGISRHSHWATNEVSLVILDEVHLLASDRGAILEAFVSRLNRTAGKVQILCATSTLAWGVNLPAYLVVVKGTQFYDTKAGGYQDMSLTDVLQMMGRAGRPRFNASKSSKGQALEAIKLLVERQLIPIARARMRIRVSADLVHDFINELKEKMDTIENEGTEDQSWEVIGLINPADFRDIDSFVAEMSDETGLVEVLSVTEDPE</sequence>
<dbReference type="InterPro" id="IPR050474">
    <property type="entry name" value="Hel308_SKI2-like"/>
</dbReference>
<evidence type="ECO:0000256" key="2">
    <source>
        <dbReference type="ARBA" id="ARBA00022801"/>
    </source>
</evidence>
<dbReference type="GO" id="GO:0003676">
    <property type="term" value="F:nucleic acid binding"/>
    <property type="evidence" value="ECO:0007669"/>
    <property type="project" value="InterPro"/>
</dbReference>
<keyword evidence="8" id="KW-1185">Reference proteome</keyword>
<dbReference type="InterPro" id="IPR001650">
    <property type="entry name" value="Helicase_C-like"/>
</dbReference>
<dbReference type="InterPro" id="IPR011545">
    <property type="entry name" value="DEAD/DEAH_box_helicase_dom"/>
</dbReference>
<dbReference type="EMBL" id="JRES01000556">
    <property type="protein sequence ID" value="KNC30264.1"/>
    <property type="molecule type" value="Genomic_DNA"/>
</dbReference>
<evidence type="ECO:0000313" key="8">
    <source>
        <dbReference type="Proteomes" id="UP000037069"/>
    </source>
</evidence>
<reference evidence="7 8" key="1">
    <citation type="journal article" date="2015" name="Nat. Commun.">
        <title>Lucilia cuprina genome unlocks parasitic fly biology to underpin future interventions.</title>
        <authorList>
            <person name="Anstead C.A."/>
            <person name="Korhonen P.K."/>
            <person name="Young N.D."/>
            <person name="Hall R.S."/>
            <person name="Jex A.R."/>
            <person name="Murali S.C."/>
            <person name="Hughes D.S."/>
            <person name="Lee S.F."/>
            <person name="Perry T."/>
            <person name="Stroehlein A.J."/>
            <person name="Ansell B.R."/>
            <person name="Breugelmans B."/>
            <person name="Hofmann A."/>
            <person name="Qu J."/>
            <person name="Dugan S."/>
            <person name="Lee S.L."/>
            <person name="Chao H."/>
            <person name="Dinh H."/>
            <person name="Han Y."/>
            <person name="Doddapaneni H.V."/>
            <person name="Worley K.C."/>
            <person name="Muzny D.M."/>
            <person name="Ioannidis P."/>
            <person name="Waterhouse R.M."/>
            <person name="Zdobnov E.M."/>
            <person name="James P.J."/>
            <person name="Bagnall N.H."/>
            <person name="Kotze A.C."/>
            <person name="Gibbs R.A."/>
            <person name="Richards S."/>
            <person name="Batterham P."/>
            <person name="Gasser R.B."/>
        </authorList>
    </citation>
    <scope>NUCLEOTIDE SEQUENCE [LARGE SCALE GENOMIC DNA]</scope>
    <source>
        <strain evidence="7 8">LS</strain>
        <tissue evidence="7">Full body</tissue>
    </source>
</reference>
<evidence type="ECO:0000259" key="5">
    <source>
        <dbReference type="PROSITE" id="PS51192"/>
    </source>
</evidence>
<dbReference type="PROSITE" id="PS51192">
    <property type="entry name" value="HELICASE_ATP_BIND_1"/>
    <property type="match status" value="1"/>
</dbReference>
<name>A0A0L0CFJ3_LUCCU</name>
<dbReference type="AlphaFoldDB" id="A0A0L0CFJ3"/>
<evidence type="ECO:0000256" key="1">
    <source>
        <dbReference type="ARBA" id="ARBA00022741"/>
    </source>
</evidence>
<dbReference type="InterPro" id="IPR046928">
    <property type="entry name" value="SDO1/SBDS_C"/>
</dbReference>
<dbReference type="InterPro" id="IPR014001">
    <property type="entry name" value="Helicase_ATP-bd"/>
</dbReference>
<keyword evidence="3" id="KW-0347">Helicase</keyword>
<dbReference type="PROSITE" id="PS51194">
    <property type="entry name" value="HELICASE_CTER"/>
    <property type="match status" value="1"/>
</dbReference>
<protein>
    <submittedName>
        <fullName evidence="7">Uncharacterized protein</fullName>
    </submittedName>
</protein>
<dbReference type="GO" id="GO:0016787">
    <property type="term" value="F:hydrolase activity"/>
    <property type="evidence" value="ECO:0007669"/>
    <property type="project" value="UniProtKB-KW"/>
</dbReference>
<keyword evidence="4" id="KW-0067">ATP-binding</keyword>
<accession>A0A0L0CFJ3</accession>
<evidence type="ECO:0000313" key="7">
    <source>
        <dbReference type="EMBL" id="KNC30264.1"/>
    </source>
</evidence>
<dbReference type="Pfam" id="PF20268">
    <property type="entry name" value="SBDS_C"/>
    <property type="match status" value="1"/>
</dbReference>
<keyword evidence="2" id="KW-0378">Hydrolase</keyword>